<evidence type="ECO:0000256" key="6">
    <source>
        <dbReference type="ARBA" id="ARBA00022825"/>
    </source>
</evidence>
<feature type="non-terminal residue" evidence="10">
    <location>
        <position position="1"/>
    </location>
</feature>
<evidence type="ECO:0000256" key="4">
    <source>
        <dbReference type="ARBA" id="ARBA00022729"/>
    </source>
</evidence>
<dbReference type="InterPro" id="IPR033116">
    <property type="entry name" value="TRYPSIN_SER"/>
</dbReference>
<keyword evidence="11" id="KW-1185">Reference proteome</keyword>
<dbReference type="InterPro" id="IPR043504">
    <property type="entry name" value="Peptidase_S1_PA_chymotrypsin"/>
</dbReference>
<evidence type="ECO:0000313" key="10">
    <source>
        <dbReference type="EMBL" id="KAG5333785.1"/>
    </source>
</evidence>
<feature type="domain" description="Peptidase S1" evidence="9">
    <location>
        <begin position="58"/>
        <end position="292"/>
    </location>
</feature>
<evidence type="ECO:0000259" key="9">
    <source>
        <dbReference type="PROSITE" id="PS50240"/>
    </source>
</evidence>
<keyword evidence="5" id="KW-0378">Hydrolase</keyword>
<feature type="non-terminal residue" evidence="10">
    <location>
        <position position="612"/>
    </location>
</feature>
<evidence type="ECO:0000256" key="3">
    <source>
        <dbReference type="ARBA" id="ARBA00022670"/>
    </source>
</evidence>
<dbReference type="GO" id="GO:0006508">
    <property type="term" value="P:proteolysis"/>
    <property type="evidence" value="ECO:0007669"/>
    <property type="project" value="UniProtKB-KW"/>
</dbReference>
<organism evidence="10 11">
    <name type="scientific">Acromyrmex heyeri</name>
    <dbReference type="NCBI Taxonomy" id="230685"/>
    <lineage>
        <taxon>Eukaryota</taxon>
        <taxon>Metazoa</taxon>
        <taxon>Ecdysozoa</taxon>
        <taxon>Arthropoda</taxon>
        <taxon>Hexapoda</taxon>
        <taxon>Insecta</taxon>
        <taxon>Pterygota</taxon>
        <taxon>Neoptera</taxon>
        <taxon>Endopterygota</taxon>
        <taxon>Hymenoptera</taxon>
        <taxon>Apocrita</taxon>
        <taxon>Aculeata</taxon>
        <taxon>Formicoidea</taxon>
        <taxon>Formicidae</taxon>
        <taxon>Myrmicinae</taxon>
        <taxon>Acromyrmex</taxon>
    </lineage>
</organism>
<dbReference type="InterPro" id="IPR009003">
    <property type="entry name" value="Peptidase_S1_PA"/>
</dbReference>
<evidence type="ECO:0000256" key="2">
    <source>
        <dbReference type="ARBA" id="ARBA00022525"/>
    </source>
</evidence>
<evidence type="ECO:0000256" key="5">
    <source>
        <dbReference type="ARBA" id="ARBA00022801"/>
    </source>
</evidence>
<dbReference type="InterPro" id="IPR001314">
    <property type="entry name" value="Peptidase_S1A"/>
</dbReference>
<keyword evidence="3 10" id="KW-0645">Protease</keyword>
<dbReference type="CDD" id="cd00190">
    <property type="entry name" value="Tryp_SPc"/>
    <property type="match status" value="1"/>
</dbReference>
<dbReference type="PANTHER" id="PTHR24252">
    <property type="entry name" value="ACROSIN-RELATED"/>
    <property type="match status" value="1"/>
</dbReference>
<dbReference type="SMART" id="SM00020">
    <property type="entry name" value="Tryp_SPc"/>
    <property type="match status" value="1"/>
</dbReference>
<dbReference type="PANTHER" id="PTHR24252:SF7">
    <property type="entry name" value="HYALIN"/>
    <property type="match status" value="1"/>
</dbReference>
<accession>A0A836G8R5</accession>
<protein>
    <submittedName>
        <fullName evidence="10">TMPS6 protease</fullName>
    </submittedName>
</protein>
<dbReference type="Gene3D" id="2.40.10.10">
    <property type="entry name" value="Trypsin-like serine proteases"/>
    <property type="match status" value="1"/>
</dbReference>
<keyword evidence="6" id="KW-0720">Serine protease</keyword>
<dbReference type="FunFam" id="2.40.10.10:FF:000146">
    <property type="entry name" value="Serine protease 53"/>
    <property type="match status" value="1"/>
</dbReference>
<proteinExistence type="predicted"/>
<dbReference type="AlphaFoldDB" id="A0A836G8R5"/>
<dbReference type="InterPro" id="IPR001254">
    <property type="entry name" value="Trypsin_dom"/>
</dbReference>
<dbReference type="Pfam" id="PF00089">
    <property type="entry name" value="Trypsin"/>
    <property type="match status" value="1"/>
</dbReference>
<dbReference type="Proteomes" id="UP000670152">
    <property type="component" value="Unassembled WGS sequence"/>
</dbReference>
<comment type="subcellular location">
    <subcellularLocation>
        <location evidence="1">Secreted</location>
    </subcellularLocation>
</comment>
<dbReference type="PROSITE" id="PS50240">
    <property type="entry name" value="TRYPSIN_DOM"/>
    <property type="match status" value="1"/>
</dbReference>
<evidence type="ECO:0000313" key="11">
    <source>
        <dbReference type="Proteomes" id="UP000670152"/>
    </source>
</evidence>
<dbReference type="PRINTS" id="PR00722">
    <property type="entry name" value="CHYMOTRYPSIN"/>
</dbReference>
<keyword evidence="2" id="KW-0964">Secreted</keyword>
<evidence type="ECO:0000256" key="1">
    <source>
        <dbReference type="ARBA" id="ARBA00004613"/>
    </source>
</evidence>
<comment type="caution">
    <text evidence="10">The sequence shown here is derived from an EMBL/GenBank/DDBJ whole genome shotgun (WGS) entry which is preliminary data.</text>
</comment>
<keyword evidence="7" id="KW-0865">Zymogen</keyword>
<dbReference type="SUPFAM" id="SSF50494">
    <property type="entry name" value="Trypsin-like serine proteases"/>
    <property type="match status" value="1"/>
</dbReference>
<name>A0A836G8R5_9HYME</name>
<dbReference type="EMBL" id="JAANIB010004698">
    <property type="protein sequence ID" value="KAG5333785.1"/>
    <property type="molecule type" value="Genomic_DNA"/>
</dbReference>
<evidence type="ECO:0000256" key="8">
    <source>
        <dbReference type="ARBA" id="ARBA00023157"/>
    </source>
</evidence>
<dbReference type="PROSITE" id="PS00135">
    <property type="entry name" value="TRYPSIN_SER"/>
    <property type="match status" value="1"/>
</dbReference>
<dbReference type="GO" id="GO:0004252">
    <property type="term" value="F:serine-type endopeptidase activity"/>
    <property type="evidence" value="ECO:0007669"/>
    <property type="project" value="InterPro"/>
</dbReference>
<evidence type="ECO:0000256" key="7">
    <source>
        <dbReference type="ARBA" id="ARBA00023145"/>
    </source>
</evidence>
<reference evidence="10 11" key="1">
    <citation type="submission" date="2020-02" db="EMBL/GenBank/DDBJ databases">
        <title>Relaxed selection underlies rapid genomic changes in the transitions from sociality to social parasitism in ants.</title>
        <authorList>
            <person name="Bi X."/>
        </authorList>
    </citation>
    <scope>NUCLEOTIDE SEQUENCE [LARGE SCALE GENOMIC DNA]</scope>
    <source>
        <strain evidence="10">BGI-DK2014b</strain>
        <tissue evidence="10">Whole body</tissue>
    </source>
</reference>
<dbReference type="OrthoDB" id="6380398at2759"/>
<gene>
    <name evidence="10" type="primary">Tmprss6</name>
    <name evidence="10" type="ORF">G6Z77_0003720</name>
</gene>
<dbReference type="GO" id="GO:0005576">
    <property type="term" value="C:extracellular region"/>
    <property type="evidence" value="ECO:0007669"/>
    <property type="project" value="UniProtKB-SubCell"/>
</dbReference>
<keyword evidence="4" id="KW-0732">Signal</keyword>
<keyword evidence="8" id="KW-1015">Disulfide bond</keyword>
<sequence length="612" mass="69385">MLRIEYFILINLSCLTVRHVNTLPWYKRVHGHTDRFHGSSDYEYCECGKKTTSSLSRIIGGREVFENEFPWMAGIISIDKSQVICGASIINDRYVITAAHFIFYNFSKDDLKVSVGAHNSCKWDAKSIIFSVKSIFPHPDYSRNTNFADIMLVKLIMRITFNKLVRPICLPKLELDAVSQYEGQSVSALGWGYSENEFLFNTDCGLRVVDLTLFKRSECLTNVSTLLCAGYKKAPRGTCGGDSGGPLQILDENNKYVLIGITSSGLLCADVNYPDFYTDVTQMISWILQRIMKPHDLILTIVIGILLILDAAHAQKHHLHLRVNRDCGKSRVSREERVQSGASPLLLLILVHAYEAISNFAKIHRLVPQPFTEETVIPTQLAHGYKIFATDVYPKYEKARSVHKALSEIERRLAEDKQNESEIKAYQAAEDAEETMKRYVAILPEQVLKKNNMNLFFLSINDGDELLQLRNENYERIVVKQRNYEISLVVTLVTDFPRTYLVPTVGKHVHPLRPASLRSFCILPPAARVKPWASRISREISTADKLKNGEFPENILATTCSPSIPCSRSCLCLCISFMSSKIPMEHRGYTMICNNEGLMCVRAISSRSFFIN</sequence>